<dbReference type="InterPro" id="IPR008201">
    <property type="entry name" value="HepT-like"/>
</dbReference>
<dbReference type="InterPro" id="IPR037038">
    <property type="entry name" value="HepT-like_sf"/>
</dbReference>
<reference evidence="5 6" key="1">
    <citation type="submission" date="2019-07" db="EMBL/GenBank/DDBJ databases">
        <title>Whole genome shotgun sequence of Cerasibacillus quisquiliarum NBRC 102429.</title>
        <authorList>
            <person name="Hosoyama A."/>
            <person name="Uohara A."/>
            <person name="Ohji S."/>
            <person name="Ichikawa N."/>
        </authorList>
    </citation>
    <scope>NUCLEOTIDE SEQUENCE [LARGE SCALE GENOMIC DNA]</scope>
    <source>
        <strain evidence="5 6">NBRC 102429</strain>
    </source>
</reference>
<dbReference type="PANTHER" id="PTHR33397:SF5">
    <property type="entry name" value="RNASE YUTE-RELATED"/>
    <property type="match status" value="1"/>
</dbReference>
<comment type="caution">
    <text evidence="5">The sequence shown here is derived from an EMBL/GenBank/DDBJ whole genome shotgun (WGS) entry which is preliminary data.</text>
</comment>
<dbReference type="Proteomes" id="UP000321491">
    <property type="component" value="Unassembled WGS sequence"/>
</dbReference>
<evidence type="ECO:0000256" key="3">
    <source>
        <dbReference type="ARBA" id="ARBA00022801"/>
    </source>
</evidence>
<dbReference type="GO" id="GO:0016787">
    <property type="term" value="F:hydrolase activity"/>
    <property type="evidence" value="ECO:0007669"/>
    <property type="project" value="UniProtKB-KW"/>
</dbReference>
<dbReference type="GO" id="GO:0110001">
    <property type="term" value="C:toxin-antitoxin complex"/>
    <property type="evidence" value="ECO:0007669"/>
    <property type="project" value="InterPro"/>
</dbReference>
<evidence type="ECO:0000256" key="4">
    <source>
        <dbReference type="ARBA" id="ARBA00024207"/>
    </source>
</evidence>
<dbReference type="PANTHER" id="PTHR33397">
    <property type="entry name" value="UPF0331 PROTEIN YUTE"/>
    <property type="match status" value="1"/>
</dbReference>
<keyword evidence="6" id="KW-1185">Reference proteome</keyword>
<evidence type="ECO:0000256" key="2">
    <source>
        <dbReference type="ARBA" id="ARBA00022722"/>
    </source>
</evidence>
<dbReference type="OrthoDB" id="2375467at2"/>
<gene>
    <name evidence="5" type="ORF">CQU01_00230</name>
</gene>
<organism evidence="5 6">
    <name type="scientific">Cerasibacillus quisquiliarum</name>
    <dbReference type="NCBI Taxonomy" id="227865"/>
    <lineage>
        <taxon>Bacteria</taxon>
        <taxon>Bacillati</taxon>
        <taxon>Bacillota</taxon>
        <taxon>Bacilli</taxon>
        <taxon>Bacillales</taxon>
        <taxon>Bacillaceae</taxon>
        <taxon>Cerasibacillus</taxon>
    </lineage>
</organism>
<proteinExistence type="inferred from homology"/>
<evidence type="ECO:0000313" key="6">
    <source>
        <dbReference type="Proteomes" id="UP000321491"/>
    </source>
</evidence>
<dbReference type="Gene3D" id="1.20.120.580">
    <property type="entry name" value="bsu32300-like"/>
    <property type="match status" value="1"/>
</dbReference>
<dbReference type="EMBL" id="BJXW01000001">
    <property type="protein sequence ID" value="GEN29785.1"/>
    <property type="molecule type" value="Genomic_DNA"/>
</dbReference>
<keyword evidence="1" id="KW-1277">Toxin-antitoxin system</keyword>
<evidence type="ECO:0000256" key="1">
    <source>
        <dbReference type="ARBA" id="ARBA00022649"/>
    </source>
</evidence>
<dbReference type="AlphaFoldDB" id="A0A511UT61"/>
<sequence length="145" mass="17002">MYFVDRSKIIETLTYIDDYLNIFDNYRYETRIEQLALERLSHMLIEAILDTGNLMIDGFIMRDPGSYEDIIDILIDEEVIPKADESAYKEVISLRKMLVNDYLTVDQALLKETMQKHVPVLRQFSTHIKNYLDNELGVANAFSKE</sequence>
<dbReference type="RefSeq" id="WP_146934081.1">
    <property type="nucleotide sequence ID" value="NZ_BJXW01000001.1"/>
</dbReference>
<comment type="similarity">
    <text evidence="4">Belongs to the HepT RNase toxin family.</text>
</comment>
<protein>
    <submittedName>
        <fullName evidence="5">Uncharacterized protein</fullName>
    </submittedName>
</protein>
<evidence type="ECO:0000313" key="5">
    <source>
        <dbReference type="EMBL" id="GEN29785.1"/>
    </source>
</evidence>
<dbReference type="GO" id="GO:0004540">
    <property type="term" value="F:RNA nuclease activity"/>
    <property type="evidence" value="ECO:0007669"/>
    <property type="project" value="InterPro"/>
</dbReference>
<accession>A0A511UT61</accession>
<keyword evidence="2" id="KW-0540">Nuclease</keyword>
<name>A0A511UT61_9BACI</name>
<dbReference type="InterPro" id="IPR052379">
    <property type="entry name" value="Type_VII_TA_RNase"/>
</dbReference>
<keyword evidence="3" id="KW-0378">Hydrolase</keyword>
<dbReference type="Pfam" id="PF01934">
    <property type="entry name" value="HepT-like"/>
    <property type="match status" value="1"/>
</dbReference>